<dbReference type="Pfam" id="PF13419">
    <property type="entry name" value="HAD_2"/>
    <property type="match status" value="1"/>
</dbReference>
<dbReference type="PRINTS" id="PR00413">
    <property type="entry name" value="HADHALOGNASE"/>
</dbReference>
<dbReference type="GO" id="GO:0006281">
    <property type="term" value="P:DNA repair"/>
    <property type="evidence" value="ECO:0007669"/>
    <property type="project" value="TreeGrafter"/>
</dbReference>
<comment type="similarity">
    <text evidence="3">Belongs to the HAD-like hydrolase superfamily. CbbY/CbbZ/Gph/YieH family.</text>
</comment>
<dbReference type="SFLD" id="SFLDS00003">
    <property type="entry name" value="Haloacid_Dehalogenase"/>
    <property type="match status" value="1"/>
</dbReference>
<proteinExistence type="inferred from homology"/>
<dbReference type="Gene3D" id="1.10.150.240">
    <property type="entry name" value="Putative phosphatase, domain 2"/>
    <property type="match status" value="1"/>
</dbReference>
<organism evidence="5 6">
    <name type="scientific">Amaricoccus macauensis</name>
    <dbReference type="NCBI Taxonomy" id="57001"/>
    <lineage>
        <taxon>Bacteria</taxon>
        <taxon>Pseudomonadati</taxon>
        <taxon>Pseudomonadota</taxon>
        <taxon>Alphaproteobacteria</taxon>
        <taxon>Rhodobacterales</taxon>
        <taxon>Paracoccaceae</taxon>
        <taxon>Amaricoccus</taxon>
    </lineage>
</organism>
<evidence type="ECO:0000256" key="3">
    <source>
        <dbReference type="ARBA" id="ARBA00006171"/>
    </source>
</evidence>
<dbReference type="Proteomes" id="UP000549457">
    <property type="component" value="Unassembled WGS sequence"/>
</dbReference>
<dbReference type="InterPro" id="IPR036412">
    <property type="entry name" value="HAD-like_sf"/>
</dbReference>
<dbReference type="InterPro" id="IPR041492">
    <property type="entry name" value="HAD_2"/>
</dbReference>
<dbReference type="SFLD" id="SFLDG01129">
    <property type="entry name" value="C1.5:_HAD__Beta-PGM__Phosphata"/>
    <property type="match status" value="1"/>
</dbReference>
<dbReference type="InterPro" id="IPR050155">
    <property type="entry name" value="HAD-like_hydrolase_sf"/>
</dbReference>
<reference evidence="5 6" key="1">
    <citation type="submission" date="2020-08" db="EMBL/GenBank/DDBJ databases">
        <title>Genomic Encyclopedia of Type Strains, Phase IV (KMG-IV): sequencing the most valuable type-strain genomes for metagenomic binning, comparative biology and taxonomic classification.</title>
        <authorList>
            <person name="Goeker M."/>
        </authorList>
    </citation>
    <scope>NUCLEOTIDE SEQUENCE [LARGE SCALE GENOMIC DNA]</scope>
    <source>
        <strain evidence="5 6">DSM 101730</strain>
    </source>
</reference>
<comment type="pathway">
    <text evidence="2">Organic acid metabolism; glycolate biosynthesis; glycolate from 2-phosphoglycolate: step 1/1.</text>
</comment>
<keyword evidence="5" id="KW-0378">Hydrolase</keyword>
<protein>
    <recommendedName>
        <fullName evidence="4">phosphoglycolate phosphatase</fullName>
        <ecNumber evidence="4">3.1.3.18</ecNumber>
    </recommendedName>
</protein>
<keyword evidence="6" id="KW-1185">Reference proteome</keyword>
<comment type="catalytic activity">
    <reaction evidence="1">
        <text>2-phosphoglycolate + H2O = glycolate + phosphate</text>
        <dbReference type="Rhea" id="RHEA:14369"/>
        <dbReference type="ChEBI" id="CHEBI:15377"/>
        <dbReference type="ChEBI" id="CHEBI:29805"/>
        <dbReference type="ChEBI" id="CHEBI:43474"/>
        <dbReference type="ChEBI" id="CHEBI:58033"/>
        <dbReference type="EC" id="3.1.3.18"/>
    </reaction>
</comment>
<evidence type="ECO:0000313" key="6">
    <source>
        <dbReference type="Proteomes" id="UP000549457"/>
    </source>
</evidence>
<dbReference type="NCBIfam" id="TIGR01549">
    <property type="entry name" value="HAD-SF-IA-v1"/>
    <property type="match status" value="1"/>
</dbReference>
<dbReference type="PANTHER" id="PTHR43434">
    <property type="entry name" value="PHOSPHOGLYCOLATE PHOSPHATASE"/>
    <property type="match status" value="1"/>
</dbReference>
<sequence length="221" mass="23293">MPQLSAFVFDLDGTLIDSAPDIAAALNVGFARHGWPEVGADEVGRFMGGGPMRLILDLLAERGIAGSAEEVARAHALYREAYAASPAERTRIYPNVREDLAALRRSGARLGVCTNKLQSLADLVIRSLGLDSSIEIAVGADAVPACKPDPGHLLAVAERMGLAEGTWGYVGDTDIDRATAEAAGVPFFLVPWGASAEVNVAPERRLTRLGDLLAYRGVEAG</sequence>
<dbReference type="SUPFAM" id="SSF56784">
    <property type="entry name" value="HAD-like"/>
    <property type="match status" value="1"/>
</dbReference>
<accession>A0A840STA0</accession>
<dbReference type="RefSeq" id="WP_184151254.1">
    <property type="nucleotide sequence ID" value="NZ_JACHFM010000003.1"/>
</dbReference>
<dbReference type="GO" id="GO:0005829">
    <property type="term" value="C:cytosol"/>
    <property type="evidence" value="ECO:0007669"/>
    <property type="project" value="TreeGrafter"/>
</dbReference>
<dbReference type="GO" id="GO:0008967">
    <property type="term" value="F:phosphoglycolate phosphatase activity"/>
    <property type="evidence" value="ECO:0007669"/>
    <property type="project" value="UniProtKB-EC"/>
</dbReference>
<name>A0A840STA0_9RHOB</name>
<dbReference type="InterPro" id="IPR023214">
    <property type="entry name" value="HAD_sf"/>
</dbReference>
<evidence type="ECO:0000256" key="1">
    <source>
        <dbReference type="ARBA" id="ARBA00000830"/>
    </source>
</evidence>
<dbReference type="PANTHER" id="PTHR43434:SF1">
    <property type="entry name" value="PHOSPHOGLYCOLATE PHOSPHATASE"/>
    <property type="match status" value="1"/>
</dbReference>
<evidence type="ECO:0000256" key="4">
    <source>
        <dbReference type="ARBA" id="ARBA00013078"/>
    </source>
</evidence>
<dbReference type="AlphaFoldDB" id="A0A840STA0"/>
<dbReference type="Gene3D" id="3.40.50.1000">
    <property type="entry name" value="HAD superfamily/HAD-like"/>
    <property type="match status" value="1"/>
</dbReference>
<gene>
    <name evidence="5" type="ORF">HNP73_003003</name>
</gene>
<comment type="caution">
    <text evidence="5">The sequence shown here is derived from an EMBL/GenBank/DDBJ whole genome shotgun (WGS) entry which is preliminary data.</text>
</comment>
<evidence type="ECO:0000256" key="2">
    <source>
        <dbReference type="ARBA" id="ARBA00004818"/>
    </source>
</evidence>
<dbReference type="InterPro" id="IPR006439">
    <property type="entry name" value="HAD-SF_hydro_IA"/>
</dbReference>
<dbReference type="InterPro" id="IPR023198">
    <property type="entry name" value="PGP-like_dom2"/>
</dbReference>
<dbReference type="EC" id="3.1.3.18" evidence="4"/>
<evidence type="ECO:0000313" key="5">
    <source>
        <dbReference type="EMBL" id="MBB5223056.1"/>
    </source>
</evidence>
<dbReference type="EMBL" id="JACHFM010000003">
    <property type="protein sequence ID" value="MBB5223056.1"/>
    <property type="molecule type" value="Genomic_DNA"/>
</dbReference>